<dbReference type="EMBL" id="MU005775">
    <property type="protein sequence ID" value="KAF2706733.1"/>
    <property type="molecule type" value="Genomic_DNA"/>
</dbReference>
<feature type="region of interest" description="Disordered" evidence="6">
    <location>
        <begin position="571"/>
        <end position="771"/>
    </location>
</feature>
<dbReference type="Gene3D" id="2.20.70.10">
    <property type="match status" value="2"/>
</dbReference>
<dbReference type="PROSITE" id="PS50020">
    <property type="entry name" value="WW_DOMAIN_2"/>
    <property type="match status" value="2"/>
</dbReference>
<keyword evidence="3" id="KW-0677">Repeat</keyword>
<dbReference type="SUPFAM" id="SSF81698">
    <property type="entry name" value="FF domain"/>
    <property type="match status" value="5"/>
</dbReference>
<dbReference type="AlphaFoldDB" id="A0A6G1K299"/>
<dbReference type="Pfam" id="PF25432">
    <property type="entry name" value="FF_PRPF40A"/>
    <property type="match status" value="1"/>
</dbReference>
<dbReference type="InterPro" id="IPR002713">
    <property type="entry name" value="FF_domain"/>
</dbReference>
<feature type="domain" description="FF" evidence="8">
    <location>
        <begin position="373"/>
        <end position="435"/>
    </location>
</feature>
<dbReference type="GO" id="GO:0071004">
    <property type="term" value="C:U2-type prespliceosome"/>
    <property type="evidence" value="ECO:0007669"/>
    <property type="project" value="TreeGrafter"/>
</dbReference>
<dbReference type="Gene3D" id="1.10.10.440">
    <property type="entry name" value="FF domain"/>
    <property type="match status" value="5"/>
</dbReference>
<dbReference type="GO" id="GO:0005685">
    <property type="term" value="C:U1 snRNP"/>
    <property type="evidence" value="ECO:0007669"/>
    <property type="project" value="TreeGrafter"/>
</dbReference>
<comment type="subcellular location">
    <subcellularLocation>
        <location evidence="1">Nucleus</location>
    </subcellularLocation>
</comment>
<dbReference type="InterPro" id="IPR039726">
    <property type="entry name" value="Prp40-like"/>
</dbReference>
<dbReference type="Pfam" id="PF00397">
    <property type="entry name" value="WW"/>
    <property type="match status" value="2"/>
</dbReference>
<feature type="compositionally biased region" description="Basic and acidic residues" evidence="6">
    <location>
        <begin position="571"/>
        <end position="604"/>
    </location>
</feature>
<evidence type="ECO:0000256" key="5">
    <source>
        <dbReference type="ARBA" id="ARBA00023242"/>
    </source>
</evidence>
<gene>
    <name evidence="9" type="ORF">K504DRAFT_385328</name>
</gene>
<evidence type="ECO:0000259" key="7">
    <source>
        <dbReference type="PROSITE" id="PS50020"/>
    </source>
</evidence>
<feature type="compositionally biased region" description="Basic and acidic residues" evidence="6">
    <location>
        <begin position="675"/>
        <end position="703"/>
    </location>
</feature>
<feature type="compositionally biased region" description="Basic and acidic residues" evidence="6">
    <location>
        <begin position="119"/>
        <end position="140"/>
    </location>
</feature>
<evidence type="ECO:0000256" key="3">
    <source>
        <dbReference type="ARBA" id="ARBA00022737"/>
    </source>
</evidence>
<keyword evidence="10" id="KW-1185">Reference proteome</keyword>
<dbReference type="SMART" id="SM00441">
    <property type="entry name" value="FF"/>
    <property type="match status" value="5"/>
</dbReference>
<name>A0A6G1K299_9PLEO</name>
<reference evidence="9" key="1">
    <citation type="journal article" date="2020" name="Stud. Mycol.">
        <title>101 Dothideomycetes genomes: a test case for predicting lifestyles and emergence of pathogens.</title>
        <authorList>
            <person name="Haridas S."/>
            <person name="Albert R."/>
            <person name="Binder M."/>
            <person name="Bloem J."/>
            <person name="Labutti K."/>
            <person name="Salamov A."/>
            <person name="Andreopoulos B."/>
            <person name="Baker S."/>
            <person name="Barry K."/>
            <person name="Bills G."/>
            <person name="Bluhm B."/>
            <person name="Cannon C."/>
            <person name="Castanera R."/>
            <person name="Culley D."/>
            <person name="Daum C."/>
            <person name="Ezra D."/>
            <person name="Gonzalez J."/>
            <person name="Henrissat B."/>
            <person name="Kuo A."/>
            <person name="Liang C."/>
            <person name="Lipzen A."/>
            <person name="Lutzoni F."/>
            <person name="Magnuson J."/>
            <person name="Mondo S."/>
            <person name="Nolan M."/>
            <person name="Ohm R."/>
            <person name="Pangilinan J."/>
            <person name="Park H.-J."/>
            <person name="Ramirez L."/>
            <person name="Alfaro M."/>
            <person name="Sun H."/>
            <person name="Tritt A."/>
            <person name="Yoshinaga Y."/>
            <person name="Zwiers L.-H."/>
            <person name="Turgeon B."/>
            <person name="Goodwin S."/>
            <person name="Spatafora J."/>
            <person name="Crous P."/>
            <person name="Grigoriev I."/>
        </authorList>
    </citation>
    <scope>NUCLEOTIDE SEQUENCE</scope>
    <source>
        <strain evidence="9">CBS 279.74</strain>
    </source>
</reference>
<dbReference type="GO" id="GO:0045292">
    <property type="term" value="P:mRNA cis splicing, via spliceosome"/>
    <property type="evidence" value="ECO:0007669"/>
    <property type="project" value="InterPro"/>
</dbReference>
<keyword evidence="2" id="KW-0507">mRNA processing</keyword>
<accession>A0A6G1K299</accession>
<feature type="compositionally biased region" description="Basic and acidic residues" evidence="6">
    <location>
        <begin position="648"/>
        <end position="669"/>
    </location>
</feature>
<evidence type="ECO:0008006" key="11">
    <source>
        <dbReference type="Google" id="ProtNLM"/>
    </source>
</evidence>
<dbReference type="InterPro" id="IPR036020">
    <property type="entry name" value="WW_dom_sf"/>
</dbReference>
<dbReference type="PROSITE" id="PS01159">
    <property type="entry name" value="WW_DOMAIN_1"/>
    <property type="match status" value="2"/>
</dbReference>
<evidence type="ECO:0000313" key="9">
    <source>
        <dbReference type="EMBL" id="KAF2706733.1"/>
    </source>
</evidence>
<evidence type="ECO:0000256" key="2">
    <source>
        <dbReference type="ARBA" id="ARBA00022664"/>
    </source>
</evidence>
<dbReference type="Pfam" id="PF01846">
    <property type="entry name" value="FF"/>
    <property type="match status" value="3"/>
</dbReference>
<dbReference type="GO" id="GO:0003723">
    <property type="term" value="F:RNA binding"/>
    <property type="evidence" value="ECO:0007669"/>
    <property type="project" value="TreeGrafter"/>
</dbReference>
<dbReference type="SUPFAM" id="SSF51045">
    <property type="entry name" value="WW domain"/>
    <property type="match status" value="2"/>
</dbReference>
<dbReference type="CDD" id="cd00201">
    <property type="entry name" value="WW"/>
    <property type="match status" value="2"/>
</dbReference>
<dbReference type="InterPro" id="IPR036517">
    <property type="entry name" value="FF_domain_sf"/>
</dbReference>
<feature type="domain" description="WW" evidence="7">
    <location>
        <begin position="48"/>
        <end position="81"/>
    </location>
</feature>
<evidence type="ECO:0000256" key="1">
    <source>
        <dbReference type="ARBA" id="ARBA00004123"/>
    </source>
</evidence>
<dbReference type="Proteomes" id="UP000799428">
    <property type="component" value="Unassembled WGS sequence"/>
</dbReference>
<feature type="domain" description="WW" evidence="7">
    <location>
        <begin position="13"/>
        <end position="40"/>
    </location>
</feature>
<evidence type="ECO:0000256" key="4">
    <source>
        <dbReference type="ARBA" id="ARBA00023187"/>
    </source>
</evidence>
<dbReference type="FunFam" id="1.10.10.440:FF:000013">
    <property type="entry name" value="pre-mRNA-processing protein 40A isoform X1"/>
    <property type="match status" value="1"/>
</dbReference>
<feature type="region of interest" description="Disordered" evidence="6">
    <location>
        <begin position="88"/>
        <end position="147"/>
    </location>
</feature>
<organism evidence="9 10">
    <name type="scientific">Pleomassaria siparia CBS 279.74</name>
    <dbReference type="NCBI Taxonomy" id="1314801"/>
    <lineage>
        <taxon>Eukaryota</taxon>
        <taxon>Fungi</taxon>
        <taxon>Dikarya</taxon>
        <taxon>Ascomycota</taxon>
        <taxon>Pezizomycotina</taxon>
        <taxon>Dothideomycetes</taxon>
        <taxon>Pleosporomycetidae</taxon>
        <taxon>Pleosporales</taxon>
        <taxon>Pleomassariaceae</taxon>
        <taxon>Pleomassaria</taxon>
    </lineage>
</organism>
<feature type="compositionally biased region" description="Basic and acidic residues" evidence="6">
    <location>
        <begin position="614"/>
        <end position="638"/>
    </location>
</feature>
<dbReference type="PANTHER" id="PTHR11864:SF0">
    <property type="entry name" value="PRP40 PRE-MRNA PROCESSING FACTOR 40 HOMOLOG A (YEAST)"/>
    <property type="match status" value="1"/>
</dbReference>
<feature type="compositionally biased region" description="Basic and acidic residues" evidence="6">
    <location>
        <begin position="720"/>
        <end position="730"/>
    </location>
</feature>
<evidence type="ECO:0000313" key="10">
    <source>
        <dbReference type="Proteomes" id="UP000799428"/>
    </source>
</evidence>
<keyword evidence="4" id="KW-0508">mRNA splicing</keyword>
<feature type="domain" description="FF" evidence="8">
    <location>
        <begin position="229"/>
        <end position="284"/>
    </location>
</feature>
<feature type="compositionally biased region" description="Low complexity" evidence="6">
    <location>
        <begin position="99"/>
        <end position="113"/>
    </location>
</feature>
<protein>
    <recommendedName>
        <fullName evidence="11">U1 snRNP-associated protein Usp104</fullName>
    </recommendedName>
</protein>
<dbReference type="PROSITE" id="PS51676">
    <property type="entry name" value="FF"/>
    <property type="match status" value="2"/>
</dbReference>
<dbReference type="SMART" id="SM00456">
    <property type="entry name" value="WW"/>
    <property type="match status" value="2"/>
</dbReference>
<proteinExistence type="predicted"/>
<evidence type="ECO:0000259" key="8">
    <source>
        <dbReference type="PROSITE" id="PS51676"/>
    </source>
</evidence>
<dbReference type="InterPro" id="IPR001202">
    <property type="entry name" value="WW_dom"/>
</dbReference>
<dbReference type="PANTHER" id="PTHR11864">
    <property type="entry name" value="PRE-MRNA-PROCESSING PROTEIN PRP40"/>
    <property type="match status" value="1"/>
</dbReference>
<evidence type="ECO:0000256" key="6">
    <source>
        <dbReference type="SAM" id="MobiDB-lite"/>
    </source>
</evidence>
<keyword evidence="5" id="KW-0539">Nucleus</keyword>
<dbReference type="OrthoDB" id="187617at2759"/>
<sequence>MNGYPSGAPGAVWQEAKMEDGRVYYYNPVSRVTQWNKPAEIMSDNERALVGTPWKEYKNPEGKPYWHNTDTKETTWTVPDVVKQNLQGIQQPQQPPKRPAAAPASTWAAGSSSHMSAYGDRHNDRDNYQPPERRERDREAGYGGDRSAAAFGSSVELQFSSPEDAEAAFMKVLKQLKVQPDWEWIRAMRAGIKDPNWRAIPEPEKRHEAFKKYCEELRTQEKNKEQERQAKMRSDFTSMLGSHPEIVHYTRWKTALAIIKDESVFRAAKDDTERRQLFEEYIITLKRAHSEKESEDKKSALEELTTVLDDLELEPFTRWHVAEEKLQENKQYNSKRFDSLCRFDVLTSFQKHIKHLQREHNDRVQSERRAKYRVERKNRDAFKILLEELKGTGRLKAGTKWKEIHPIIEDDPRFLAMLGQHGSTPLELFWDVLEEEEGKFRTLRRYALDVLEHQRFEVDTATTFEEFLAVMRTDARTTDIDDASMRSIYAYVIAKVKKREDEERRDVEHNERHAMDDLRSALKHLEPPILVTDTWETTRLRVEKTDEFRGLKLEALRQTVFDKYIRRLKEKESDRRERSRRDPRDRGDRDRRERDREYRNGHSDPHRRHRTRTRSPEQDPYAAERRLAQQDREARYRNNESTGLSPPYRRDRERGEREEREGHRYERSRQGSGDHYIRERREREVERERSYVSRADPREHSVSELDYGGEPRPLPARRRRESDESASARRDNKRAKFSPPRDRRSKTPAQSPKKEEPGLRSGSEEGEIEED</sequence>